<dbReference type="Gene3D" id="3.50.30.50">
    <property type="entry name" value="Putative cyclase"/>
    <property type="match status" value="1"/>
</dbReference>
<comment type="caution">
    <text evidence="1">The sequence shown here is derived from an EMBL/GenBank/DDBJ whole genome shotgun (WGS) entry which is preliminary data.</text>
</comment>
<dbReference type="PANTHER" id="PTHR34861:SF10">
    <property type="entry name" value="CYCLASE"/>
    <property type="match status" value="1"/>
</dbReference>
<organism evidence="1 2">
    <name type="scientific">Dactylosporangium salmoneum</name>
    <dbReference type="NCBI Taxonomy" id="53361"/>
    <lineage>
        <taxon>Bacteria</taxon>
        <taxon>Bacillati</taxon>
        <taxon>Actinomycetota</taxon>
        <taxon>Actinomycetes</taxon>
        <taxon>Micromonosporales</taxon>
        <taxon>Micromonosporaceae</taxon>
        <taxon>Dactylosporangium</taxon>
    </lineage>
</organism>
<gene>
    <name evidence="1" type="ORF">GCM10010170_074240</name>
</gene>
<evidence type="ECO:0000313" key="2">
    <source>
        <dbReference type="Proteomes" id="UP001501444"/>
    </source>
</evidence>
<dbReference type="SUPFAM" id="SSF102198">
    <property type="entry name" value="Putative cyclase"/>
    <property type="match status" value="1"/>
</dbReference>
<dbReference type="Proteomes" id="UP001501444">
    <property type="component" value="Unassembled WGS sequence"/>
</dbReference>
<dbReference type="InterPro" id="IPR007325">
    <property type="entry name" value="KFase/CYL"/>
</dbReference>
<reference evidence="1 2" key="1">
    <citation type="journal article" date="2019" name="Int. J. Syst. Evol. Microbiol.">
        <title>The Global Catalogue of Microorganisms (GCM) 10K type strain sequencing project: providing services to taxonomists for standard genome sequencing and annotation.</title>
        <authorList>
            <consortium name="The Broad Institute Genomics Platform"/>
            <consortium name="The Broad Institute Genome Sequencing Center for Infectious Disease"/>
            <person name="Wu L."/>
            <person name="Ma J."/>
        </authorList>
    </citation>
    <scope>NUCLEOTIDE SEQUENCE [LARGE SCALE GENOMIC DNA]</scope>
    <source>
        <strain evidence="1 2">JCM 3272</strain>
    </source>
</reference>
<accession>A0ABN3H887</accession>
<dbReference type="EMBL" id="BAAARV010000073">
    <property type="protein sequence ID" value="GAA2372146.1"/>
    <property type="molecule type" value="Genomic_DNA"/>
</dbReference>
<dbReference type="RefSeq" id="WP_344617291.1">
    <property type="nucleotide sequence ID" value="NZ_BAAARV010000073.1"/>
</dbReference>
<name>A0ABN3H887_9ACTN</name>
<evidence type="ECO:0000313" key="1">
    <source>
        <dbReference type="EMBL" id="GAA2372146.1"/>
    </source>
</evidence>
<dbReference type="PANTHER" id="PTHR34861">
    <property type="match status" value="1"/>
</dbReference>
<proteinExistence type="predicted"/>
<protein>
    <submittedName>
        <fullName evidence="1">Cyclase family protein</fullName>
    </submittedName>
</protein>
<sequence length="306" mass="32371">MTTDEVKRRYEAVSNWGRWGADDARGTLNLITAEVVTRAATLVRSGRVIGCGRIDETPSVINPVPAAHHMLAAGDLPEDGCGIAADYLGIAPHGASTTHIDAFCHIYFDGRMYNGHPASLVRSDGAQVNSIAALADGVTTRGILLDLPAVAGEPFWDPARPITATDLDRAAELAGVEPGPGDALLLRVGREPRRRLHGVAGERTADGSLFLAGPDASALPWLHDRDIALLGSDGGNDALPSPHTRERMPIHVGCLVFMGVHLIDNMHLEDLHAACTAAGRFEFLFTVSPLPFARATGSPVNPIAVL</sequence>
<dbReference type="InterPro" id="IPR037175">
    <property type="entry name" value="KFase_sf"/>
</dbReference>
<dbReference type="Pfam" id="PF04199">
    <property type="entry name" value="Cyclase"/>
    <property type="match status" value="1"/>
</dbReference>
<keyword evidence="2" id="KW-1185">Reference proteome</keyword>